<dbReference type="InterPro" id="IPR006162">
    <property type="entry name" value="Ppantetheine_attach_site"/>
</dbReference>
<dbReference type="EMBL" id="CP058322">
    <property type="protein sequence ID" value="QLD25522.1"/>
    <property type="molecule type" value="Genomic_DNA"/>
</dbReference>
<proteinExistence type="predicted"/>
<dbReference type="KEGG" id="mcab:HXZ27_16000"/>
<organism evidence="3 4">
    <name type="scientific">Micromonospora carbonacea</name>
    <dbReference type="NCBI Taxonomy" id="47853"/>
    <lineage>
        <taxon>Bacteria</taxon>
        <taxon>Bacillati</taxon>
        <taxon>Actinomycetota</taxon>
        <taxon>Actinomycetes</taxon>
        <taxon>Micromonosporales</taxon>
        <taxon>Micromonosporaceae</taxon>
        <taxon>Micromonospora</taxon>
    </lineage>
</organism>
<dbReference type="GeneID" id="301312171"/>
<keyword evidence="2" id="KW-0597">Phosphoprotein</keyword>
<keyword evidence="1" id="KW-0596">Phosphopantetheine</keyword>
<evidence type="ECO:0000313" key="3">
    <source>
        <dbReference type="EMBL" id="QLD25522.1"/>
    </source>
</evidence>
<protein>
    <submittedName>
        <fullName evidence="3">Acyl carrier protein</fullName>
    </submittedName>
</protein>
<evidence type="ECO:0000313" key="4">
    <source>
        <dbReference type="Proteomes" id="UP000509335"/>
    </source>
</evidence>
<dbReference type="Pfam" id="PF00550">
    <property type="entry name" value="PP-binding"/>
    <property type="match status" value="1"/>
</dbReference>
<evidence type="ECO:0000256" key="1">
    <source>
        <dbReference type="ARBA" id="ARBA00022450"/>
    </source>
</evidence>
<dbReference type="Gene3D" id="1.10.1200.10">
    <property type="entry name" value="ACP-like"/>
    <property type="match status" value="1"/>
</dbReference>
<dbReference type="InterPro" id="IPR036736">
    <property type="entry name" value="ACP-like_sf"/>
</dbReference>
<accession>A0A7H8XNU4</accession>
<reference evidence="3 4" key="1">
    <citation type="submission" date="2020-07" db="EMBL/GenBank/DDBJ databases">
        <title>A bifunctional nitrone conjugated secondary metabolite targeting the ribosome.</title>
        <authorList>
            <person name="Limbrick E.M."/>
            <person name="Graf M."/>
            <person name="Derewacz D.K."/>
            <person name="Nguyen F."/>
            <person name="Spraggins J.M."/>
            <person name="Wieland M."/>
            <person name="Ynigez-Gutierrez A.E."/>
            <person name="Reisman B.J."/>
            <person name="Zinshteyn B."/>
            <person name="McCulloch K."/>
            <person name="Iverson T.M."/>
            <person name="Green R."/>
            <person name="Wilson D.N."/>
            <person name="Bachmann B.O."/>
        </authorList>
    </citation>
    <scope>NUCLEOTIDE SEQUENCE [LARGE SCALE GENOMIC DNA]</scope>
    <source>
        <strain evidence="4">aurantiaca</strain>
    </source>
</reference>
<dbReference type="AlphaFoldDB" id="A0A7H8XNU4"/>
<gene>
    <name evidence="3" type="ORF">HXZ27_16000</name>
</gene>
<sequence>MSDNQVTTAHPAAAGLTMTELVQLLASETGAVAAADSIDDSTTFEDIGVDSLGLLGVITAIERGRGVNLPEESQQLERVTEFVSMVNDNLRKVG</sequence>
<dbReference type="RefSeq" id="WP_178064916.1">
    <property type="nucleotide sequence ID" value="NZ_JBICTT010000007.1"/>
</dbReference>
<name>A0A7H8XNU4_9ACTN</name>
<dbReference type="Proteomes" id="UP000509335">
    <property type="component" value="Chromosome"/>
</dbReference>
<dbReference type="PROSITE" id="PS50075">
    <property type="entry name" value="CARRIER"/>
    <property type="match status" value="1"/>
</dbReference>
<dbReference type="PROSITE" id="PS00012">
    <property type="entry name" value="PHOSPHOPANTETHEINE"/>
    <property type="match status" value="1"/>
</dbReference>
<dbReference type="SUPFAM" id="SSF47336">
    <property type="entry name" value="ACP-like"/>
    <property type="match status" value="1"/>
</dbReference>
<dbReference type="InterPro" id="IPR009081">
    <property type="entry name" value="PP-bd_ACP"/>
</dbReference>
<evidence type="ECO:0000256" key="2">
    <source>
        <dbReference type="ARBA" id="ARBA00022553"/>
    </source>
</evidence>